<accession>A0ACB9DK88</accession>
<protein>
    <submittedName>
        <fullName evidence="1">Uncharacterized protein</fullName>
    </submittedName>
</protein>
<proteinExistence type="predicted"/>
<gene>
    <name evidence="1" type="ORF">L6452_09357</name>
</gene>
<comment type="caution">
    <text evidence="1">The sequence shown here is derived from an EMBL/GenBank/DDBJ whole genome shotgun (WGS) entry which is preliminary data.</text>
</comment>
<keyword evidence="2" id="KW-1185">Reference proteome</keyword>
<reference evidence="1 2" key="2">
    <citation type="journal article" date="2022" name="Mol. Ecol. Resour.">
        <title>The genomes of chicory, endive, great burdock and yacon provide insights into Asteraceae paleo-polyploidization history and plant inulin production.</title>
        <authorList>
            <person name="Fan W."/>
            <person name="Wang S."/>
            <person name="Wang H."/>
            <person name="Wang A."/>
            <person name="Jiang F."/>
            <person name="Liu H."/>
            <person name="Zhao H."/>
            <person name="Xu D."/>
            <person name="Zhang Y."/>
        </authorList>
    </citation>
    <scope>NUCLEOTIDE SEQUENCE [LARGE SCALE GENOMIC DNA]</scope>
    <source>
        <strain evidence="2">cv. Niubang</strain>
    </source>
</reference>
<reference evidence="2" key="1">
    <citation type="journal article" date="2022" name="Mol. Ecol. Resour.">
        <title>The genomes of chicory, endive, great burdock and yacon provide insights into Asteraceae palaeo-polyploidization history and plant inulin production.</title>
        <authorList>
            <person name="Fan W."/>
            <person name="Wang S."/>
            <person name="Wang H."/>
            <person name="Wang A."/>
            <person name="Jiang F."/>
            <person name="Liu H."/>
            <person name="Zhao H."/>
            <person name="Xu D."/>
            <person name="Zhang Y."/>
        </authorList>
    </citation>
    <scope>NUCLEOTIDE SEQUENCE [LARGE SCALE GENOMIC DNA]</scope>
    <source>
        <strain evidence="2">cv. Niubang</strain>
    </source>
</reference>
<evidence type="ECO:0000313" key="2">
    <source>
        <dbReference type="Proteomes" id="UP001055879"/>
    </source>
</evidence>
<organism evidence="1 2">
    <name type="scientific">Arctium lappa</name>
    <name type="common">Greater burdock</name>
    <name type="synonym">Lappa major</name>
    <dbReference type="NCBI Taxonomy" id="4217"/>
    <lineage>
        <taxon>Eukaryota</taxon>
        <taxon>Viridiplantae</taxon>
        <taxon>Streptophyta</taxon>
        <taxon>Embryophyta</taxon>
        <taxon>Tracheophyta</taxon>
        <taxon>Spermatophyta</taxon>
        <taxon>Magnoliopsida</taxon>
        <taxon>eudicotyledons</taxon>
        <taxon>Gunneridae</taxon>
        <taxon>Pentapetalae</taxon>
        <taxon>asterids</taxon>
        <taxon>campanulids</taxon>
        <taxon>Asterales</taxon>
        <taxon>Asteraceae</taxon>
        <taxon>Carduoideae</taxon>
        <taxon>Cardueae</taxon>
        <taxon>Arctiinae</taxon>
        <taxon>Arctium</taxon>
    </lineage>
</organism>
<dbReference type="Proteomes" id="UP001055879">
    <property type="component" value="Linkage Group LG03"/>
</dbReference>
<name>A0ACB9DK88_ARCLA</name>
<dbReference type="EMBL" id="CM042049">
    <property type="protein sequence ID" value="KAI3746915.1"/>
    <property type="molecule type" value="Genomic_DNA"/>
</dbReference>
<evidence type="ECO:0000313" key="1">
    <source>
        <dbReference type="EMBL" id="KAI3746915.1"/>
    </source>
</evidence>
<sequence>MVKGNLFHYRKNSWPPEEYVNRTTLQLLDFDSGAPPQHAWRRKLNSHAGILKEFSVTFMEALKMMRLGIRLWSYVREEASHGRRAPIDPFNREGKPAATQGVPLGGMGSGSITRGFRGEFRQFQIIPGACEPSPMMANQFSIFISRDGGSKKYASVLSPGQHDGTGTDQGLSSWGWNLSGQHSTYHALFPRAWTVYDGEPDPELKVSCRQISPFLPHNYRDSSLPTTVFVYTLVNTGKERAQVSLLFTWANSIGGVSHFSGDHVNEPFIGEDGVSGVLLHHKTAKENPPVTFAIAACETQNVNVTVLPSFGLSEESCVTAKDMWGKMGEDGQFDRENFNNGATFPSSAGEANCAAVSASTWVEPNGKCTVAFALAWSSPKVKFMKGKSYDRRYTKYYGTSERAAEDLVHDALTNYKRWEEDIEKWQNPILKNDSLPEWYKFTLFNELYFLVAGGTIWIDTPLPARDSQSNQHQPRITDMKTDGSNGSSLTNSSEEDEAEVPERDVSRNPPSRSHDDDEDVGSFLYLEGVEYIMWCTYDVHFYASFALLELFPKIELSIQREFAKAVLSEDTRKVKFLAEGNSGIRKVKGAVPHDLGTHDPWHEMNAYNIHDTSKWKDLNPKFVLQVYRDFAATGNQSFGTEVWPAVCAAMDYMDQFDRDGDCLIENDGFPDQTYDAWTVHGISAYCGCLWLAALQATAAMAVQLDDKTSAQKYKSKFLKAKRVFEAKLWNGSYFNYDSGSSNNSKSIQADQLAGQWYTASAGLPNLFEADKIQSSLQKIFDFNVMKVKGGRMGAVNGMHPNGKVDETCMQSREVWTGVTYGVAASMILAGMEEQAFTTAEGIFTAGWSEEGFGYAFQTPEGWTMDGHFRSLVYMRPLAIWAMQSALSGPKVILDAPGVNVMDRIHLPTLSSRTSFNDKKIGHKVKCFSNSVFQCVC</sequence>